<dbReference type="GO" id="GO:0016301">
    <property type="term" value="F:kinase activity"/>
    <property type="evidence" value="ECO:0007669"/>
    <property type="project" value="UniProtKB-KW"/>
</dbReference>
<dbReference type="Gene3D" id="1.10.510.10">
    <property type="entry name" value="Transferase(Phosphotransferase) domain 1"/>
    <property type="match status" value="1"/>
</dbReference>
<dbReference type="SUPFAM" id="SSF56112">
    <property type="entry name" value="Protein kinase-like (PK-like)"/>
    <property type="match status" value="1"/>
</dbReference>
<reference evidence="2 3" key="1">
    <citation type="submission" date="2021-03" db="EMBL/GenBank/DDBJ databases">
        <authorList>
            <person name="Kanchanasin P."/>
            <person name="Saeng-In P."/>
            <person name="Phongsopitanun W."/>
            <person name="Yuki M."/>
            <person name="Kudo T."/>
            <person name="Ohkuma M."/>
            <person name="Tanasupawat S."/>
        </authorList>
    </citation>
    <scope>NUCLEOTIDE SEQUENCE [LARGE SCALE GENOMIC DNA]</scope>
    <source>
        <strain evidence="2 3">L46</strain>
    </source>
</reference>
<gene>
    <name evidence="2" type="ORF">J4557_02530</name>
</gene>
<evidence type="ECO:0000259" key="1">
    <source>
        <dbReference type="PROSITE" id="PS50011"/>
    </source>
</evidence>
<dbReference type="RefSeq" id="WP_208264688.1">
    <property type="nucleotide sequence ID" value="NZ_BAAAGM010000032.1"/>
</dbReference>
<dbReference type="PROSITE" id="PS00108">
    <property type="entry name" value="PROTEIN_KINASE_ST"/>
    <property type="match status" value="1"/>
</dbReference>
<name>A0ABS3QRB7_9ACTN</name>
<dbReference type="InterPro" id="IPR011009">
    <property type="entry name" value="Kinase-like_dom_sf"/>
</dbReference>
<dbReference type="InterPro" id="IPR000719">
    <property type="entry name" value="Prot_kinase_dom"/>
</dbReference>
<evidence type="ECO:0000313" key="3">
    <source>
        <dbReference type="Proteomes" id="UP000666915"/>
    </source>
</evidence>
<dbReference type="Proteomes" id="UP000666915">
    <property type="component" value="Unassembled WGS sequence"/>
</dbReference>
<keyword evidence="2" id="KW-0808">Transferase</keyword>
<dbReference type="PANTHER" id="PTHR24348">
    <property type="entry name" value="SERINE/THREONINE-PROTEIN KINASE UNC-51-RELATED"/>
    <property type="match status" value="1"/>
</dbReference>
<feature type="domain" description="Protein kinase" evidence="1">
    <location>
        <begin position="13"/>
        <end position="262"/>
    </location>
</feature>
<dbReference type="InterPro" id="IPR045269">
    <property type="entry name" value="Atg1-like"/>
</dbReference>
<protein>
    <submittedName>
        <fullName evidence="2">Protein kinase</fullName>
    </submittedName>
</protein>
<dbReference type="CDD" id="cd14014">
    <property type="entry name" value="STKc_PknB_like"/>
    <property type="match status" value="1"/>
</dbReference>
<dbReference type="EMBL" id="JAGEOK010000002">
    <property type="protein sequence ID" value="MBO2436386.1"/>
    <property type="molecule type" value="Genomic_DNA"/>
</dbReference>
<evidence type="ECO:0000313" key="2">
    <source>
        <dbReference type="EMBL" id="MBO2436386.1"/>
    </source>
</evidence>
<dbReference type="PROSITE" id="PS50011">
    <property type="entry name" value="PROTEIN_KINASE_DOM"/>
    <property type="match status" value="1"/>
</dbReference>
<organism evidence="2 3">
    <name type="scientific">Actinomadura nitritigenes</name>
    <dbReference type="NCBI Taxonomy" id="134602"/>
    <lineage>
        <taxon>Bacteria</taxon>
        <taxon>Bacillati</taxon>
        <taxon>Actinomycetota</taxon>
        <taxon>Actinomycetes</taxon>
        <taxon>Streptosporangiales</taxon>
        <taxon>Thermomonosporaceae</taxon>
        <taxon>Actinomadura</taxon>
    </lineage>
</organism>
<dbReference type="InterPro" id="IPR008271">
    <property type="entry name" value="Ser/Thr_kinase_AS"/>
</dbReference>
<comment type="caution">
    <text evidence="2">The sequence shown here is derived from an EMBL/GenBank/DDBJ whole genome shotgun (WGS) entry which is preliminary data.</text>
</comment>
<accession>A0ABS3QRB7</accession>
<proteinExistence type="predicted"/>
<dbReference type="PANTHER" id="PTHR24348:SF68">
    <property type="entry name" value="SERINE_THREONINE-PROTEIN KINASE ATG1C"/>
    <property type="match status" value="1"/>
</dbReference>
<keyword evidence="2" id="KW-0418">Kinase</keyword>
<keyword evidence="3" id="KW-1185">Reference proteome</keyword>
<dbReference type="Pfam" id="PF00069">
    <property type="entry name" value="Pkinase"/>
    <property type="match status" value="1"/>
</dbReference>
<sequence>MTDASRGWAVPGYVGIEELGSGAQGTVVLARHRTGGPAVAIKYLAPDLLGNAAALDTFRGEAELLRRIVDPHVARLFYYVESPQGAAIVLEAVSGRSLRRVLDDQAGPLEPEAALALMKGSLLGLAAAHGVGVVHRDYKPANVLVQDDGQSKLIDFGIAVLTGQGDRSGTPAYMAPEQWEGQPATPATDLYAVTCVLVECVSGEKPFQGTTLEELRAQHTATPVSLDRVPGPLHSLVQHGLAKNPAERTWNAHEFVGELEALAVREYGPDWERRGLIALGGVAATVGAAIPLTVLGGALLTHGASSTGVGALAQGATSHAAAGYMQAAVSADTAAKTGASTAKGVLSKVGGAKGATGIAAVGAGAVAAAWFLWPGPGVGGESHGAFHAAFTRPGALLGQPNMPAAQTPYMDFKISVSPARARPGTRLRVVAQFRARTVGAAYYLPDGSRQCMGDKAKPPKTKVYNFAIGEDTDQLGLKAKAYLGFYKSPPARSARLPQKADGVYLPADYKRTGESQPFSRSECAYMSRWTETRTVVLPGKELLEPGKYLVTPYAPVKLTNLTQEGRPVSPEAAGAFTQGRLPVIQVLDG</sequence>